<accession>A0A024H063</accession>
<dbReference type="STRING" id="861266.ARTSIC4J27_1334"/>
<gene>
    <name evidence="1" type="ORF">ARTSIC4J27_1334</name>
</gene>
<proteinExistence type="predicted"/>
<name>A0A024H063_9MICC</name>
<dbReference type="AlphaFoldDB" id="A0A024H063"/>
<dbReference type="EMBL" id="CAQI01000036">
    <property type="protein sequence ID" value="CCQ45393.1"/>
    <property type="molecule type" value="Genomic_DNA"/>
</dbReference>
<comment type="caution">
    <text evidence="1">The sequence shown here is derived from an EMBL/GenBank/DDBJ whole genome shotgun (WGS) entry which is preliminary data.</text>
</comment>
<evidence type="ECO:0000313" key="2">
    <source>
        <dbReference type="Proteomes" id="UP000035722"/>
    </source>
</evidence>
<dbReference type="Proteomes" id="UP000035722">
    <property type="component" value="Unassembled WGS sequence"/>
</dbReference>
<organism evidence="1 2">
    <name type="scientific">Pseudarthrobacter siccitolerans</name>
    <dbReference type="NCBI Taxonomy" id="861266"/>
    <lineage>
        <taxon>Bacteria</taxon>
        <taxon>Bacillati</taxon>
        <taxon>Actinomycetota</taxon>
        <taxon>Actinomycetes</taxon>
        <taxon>Micrococcales</taxon>
        <taxon>Micrococcaceae</taxon>
        <taxon>Pseudarthrobacter</taxon>
    </lineage>
</organism>
<keyword evidence="2" id="KW-1185">Reference proteome</keyword>
<reference evidence="2" key="1">
    <citation type="journal article" date="2014" name="Genome Announc.">
        <title>Genome Sequence of Arthrobacter siccitolerans 4J27, a Xeroprotectant-Producing Desiccation-Tolerant Microorganism.</title>
        <authorList>
            <person name="Manzanera M."/>
            <person name="Santa-Cruz-Calvo L."/>
            <person name="Vilchez J.I."/>
            <person name="Garcia-Fontana C."/>
            <person name="Silva-Castro G.A."/>
            <person name="Calvo C."/>
            <person name="Gonzalez-Lopez J."/>
        </authorList>
    </citation>
    <scope>NUCLEOTIDE SEQUENCE [LARGE SCALE GENOMIC DNA]</scope>
    <source>
        <strain evidence="2">4J27</strain>
    </source>
</reference>
<protein>
    <submittedName>
        <fullName evidence="1">Uncharacterized protein</fullName>
    </submittedName>
</protein>
<evidence type="ECO:0000313" key="1">
    <source>
        <dbReference type="EMBL" id="CCQ45393.1"/>
    </source>
</evidence>
<sequence length="40" mass="4174">MRVGVAADDQPVITGLACAGSCADHRAKRRSGGQKVLSKY</sequence>